<dbReference type="OrthoDB" id="166499at2759"/>
<proteinExistence type="predicted"/>
<name>A0A225VWF9_9STRA</name>
<dbReference type="Pfam" id="PF14223">
    <property type="entry name" value="Retrotran_gag_2"/>
    <property type="match status" value="1"/>
</dbReference>
<dbReference type="AlphaFoldDB" id="A0A225VWF9"/>
<keyword evidence="3" id="KW-1185">Reference proteome</keyword>
<dbReference type="STRING" id="4795.A0A225VWF9"/>
<dbReference type="Proteomes" id="UP000198211">
    <property type="component" value="Unassembled WGS sequence"/>
</dbReference>
<sequence length="331" mass="36980">MNESNTKGLPNGWDGKDWRRYKWTMRTIFREHGLLEIAEGKLIREKLISEEGEAAFDKKQYKIMRMIGTTIPSDRLQQVDHYESGSEMWAGLCEIYEKRQNVTIRESTILRLSEELKSMKCSVDADVQAHVSYMFRLKTELGSYGYEVNNINMKAMLLDSLPDQSEFNQLRGAIKYGGNGGSMTPEDLRVMIEEAADRQSRRQGAGNGGQRQISGRGSRRHGRGGGRIGGHSDTNQKNGITRACFKCVSLDHLKANCPEMAKKLANNSDGHDGIRHTQSNYTRSENINYPEVAQEPGVVTGAITVHEGKVSSTQNEAETAAEAVTTEPKMS</sequence>
<comment type="caution">
    <text evidence="2">The sequence shown here is derived from an EMBL/GenBank/DDBJ whole genome shotgun (WGS) entry which is preliminary data.</text>
</comment>
<protein>
    <submittedName>
        <fullName evidence="2">Multidrug resistance protein ABC transporter</fullName>
    </submittedName>
</protein>
<dbReference type="EMBL" id="NBNE01002986">
    <property type="protein sequence ID" value="OWZ08890.1"/>
    <property type="molecule type" value="Genomic_DNA"/>
</dbReference>
<reference evidence="3" key="1">
    <citation type="submission" date="2017-03" db="EMBL/GenBank/DDBJ databases">
        <title>Phytopthora megakarya and P. palmivora, two closely related causual agents of cacao black pod achieved similar genome size and gene model numbers by different mechanisms.</title>
        <authorList>
            <person name="Ali S."/>
            <person name="Shao J."/>
            <person name="Larry D.J."/>
            <person name="Kronmiller B."/>
            <person name="Shen D."/>
            <person name="Strem M.D."/>
            <person name="Melnick R.L."/>
            <person name="Guiltinan M.J."/>
            <person name="Tyler B.M."/>
            <person name="Meinhardt L.W."/>
            <person name="Bailey B.A."/>
        </authorList>
    </citation>
    <scope>NUCLEOTIDE SEQUENCE [LARGE SCALE GENOMIC DNA]</scope>
    <source>
        <strain evidence="3">zdho120</strain>
    </source>
</reference>
<evidence type="ECO:0000313" key="2">
    <source>
        <dbReference type="EMBL" id="OWZ08890.1"/>
    </source>
</evidence>
<feature type="compositionally biased region" description="Low complexity" evidence="1">
    <location>
        <begin position="316"/>
        <end position="331"/>
    </location>
</feature>
<feature type="region of interest" description="Disordered" evidence="1">
    <location>
        <begin position="311"/>
        <end position="331"/>
    </location>
</feature>
<organism evidence="2 3">
    <name type="scientific">Phytophthora megakarya</name>
    <dbReference type="NCBI Taxonomy" id="4795"/>
    <lineage>
        <taxon>Eukaryota</taxon>
        <taxon>Sar</taxon>
        <taxon>Stramenopiles</taxon>
        <taxon>Oomycota</taxon>
        <taxon>Peronosporomycetes</taxon>
        <taxon>Peronosporales</taxon>
        <taxon>Peronosporaceae</taxon>
        <taxon>Phytophthora</taxon>
    </lineage>
</organism>
<evidence type="ECO:0000313" key="3">
    <source>
        <dbReference type="Proteomes" id="UP000198211"/>
    </source>
</evidence>
<gene>
    <name evidence="2" type="ORF">PHMEG_00018494</name>
</gene>
<accession>A0A225VWF9</accession>
<feature type="region of interest" description="Disordered" evidence="1">
    <location>
        <begin position="197"/>
        <end position="235"/>
    </location>
</feature>
<evidence type="ECO:0000256" key="1">
    <source>
        <dbReference type="SAM" id="MobiDB-lite"/>
    </source>
</evidence>